<dbReference type="AlphaFoldDB" id="A0A9W9AR30"/>
<comment type="caution">
    <text evidence="1">The sequence shown here is derived from an EMBL/GenBank/DDBJ whole genome shotgun (WGS) entry which is preliminary data.</text>
</comment>
<gene>
    <name evidence="1" type="ORF">C8J55DRAFT_558576</name>
</gene>
<dbReference type="EMBL" id="JANVFS010000010">
    <property type="protein sequence ID" value="KAJ4486585.1"/>
    <property type="molecule type" value="Genomic_DNA"/>
</dbReference>
<accession>A0A9W9AR30</accession>
<organism evidence="1 2">
    <name type="scientific">Lentinula lateritia</name>
    <dbReference type="NCBI Taxonomy" id="40482"/>
    <lineage>
        <taxon>Eukaryota</taxon>
        <taxon>Fungi</taxon>
        <taxon>Dikarya</taxon>
        <taxon>Basidiomycota</taxon>
        <taxon>Agaricomycotina</taxon>
        <taxon>Agaricomycetes</taxon>
        <taxon>Agaricomycetidae</taxon>
        <taxon>Agaricales</taxon>
        <taxon>Marasmiineae</taxon>
        <taxon>Omphalotaceae</taxon>
        <taxon>Lentinula</taxon>
    </lineage>
</organism>
<reference evidence="1" key="1">
    <citation type="submission" date="2022-08" db="EMBL/GenBank/DDBJ databases">
        <authorList>
            <consortium name="DOE Joint Genome Institute"/>
            <person name="Min B."/>
            <person name="Riley R."/>
            <person name="Sierra-Patev S."/>
            <person name="Naranjo-Ortiz M."/>
            <person name="Looney B."/>
            <person name="Konkel Z."/>
            <person name="Slot J.C."/>
            <person name="Sakamoto Y."/>
            <person name="Steenwyk J.L."/>
            <person name="Rokas A."/>
            <person name="Carro J."/>
            <person name="Camarero S."/>
            <person name="Ferreira P."/>
            <person name="Molpeceres G."/>
            <person name="Ruiz-Duenas F.J."/>
            <person name="Serrano A."/>
            <person name="Henrissat B."/>
            <person name="Drula E."/>
            <person name="Hughes K.W."/>
            <person name="Mata J.L."/>
            <person name="Ishikawa N.K."/>
            <person name="Vargas-Isla R."/>
            <person name="Ushijima S."/>
            <person name="Smith C.A."/>
            <person name="Ahrendt S."/>
            <person name="Andreopoulos W."/>
            <person name="He G."/>
            <person name="Labutti K."/>
            <person name="Lipzen A."/>
            <person name="Ng V."/>
            <person name="Sandor L."/>
            <person name="Barry K."/>
            <person name="Martinez A.T."/>
            <person name="Xiao Y."/>
            <person name="Gibbons J.G."/>
            <person name="Terashima K."/>
            <person name="Hibbett D.S."/>
            <person name="Grigoriev I.V."/>
        </authorList>
    </citation>
    <scope>NUCLEOTIDE SEQUENCE</scope>
    <source>
        <strain evidence="1">Sp2 HRB7682 ss15</strain>
    </source>
</reference>
<evidence type="ECO:0000313" key="2">
    <source>
        <dbReference type="Proteomes" id="UP001150238"/>
    </source>
</evidence>
<name>A0A9W9AR30_9AGAR</name>
<proteinExistence type="predicted"/>
<reference evidence="1" key="2">
    <citation type="journal article" date="2023" name="Proc. Natl. Acad. Sci. U.S.A.">
        <title>A global phylogenomic analysis of the shiitake genus Lentinula.</title>
        <authorList>
            <person name="Sierra-Patev S."/>
            <person name="Min B."/>
            <person name="Naranjo-Ortiz M."/>
            <person name="Looney B."/>
            <person name="Konkel Z."/>
            <person name="Slot J.C."/>
            <person name="Sakamoto Y."/>
            <person name="Steenwyk J.L."/>
            <person name="Rokas A."/>
            <person name="Carro J."/>
            <person name="Camarero S."/>
            <person name="Ferreira P."/>
            <person name="Molpeceres G."/>
            <person name="Ruiz-Duenas F.J."/>
            <person name="Serrano A."/>
            <person name="Henrissat B."/>
            <person name="Drula E."/>
            <person name="Hughes K.W."/>
            <person name="Mata J.L."/>
            <person name="Ishikawa N.K."/>
            <person name="Vargas-Isla R."/>
            <person name="Ushijima S."/>
            <person name="Smith C.A."/>
            <person name="Donoghue J."/>
            <person name="Ahrendt S."/>
            <person name="Andreopoulos W."/>
            <person name="He G."/>
            <person name="LaButti K."/>
            <person name="Lipzen A."/>
            <person name="Ng V."/>
            <person name="Riley R."/>
            <person name="Sandor L."/>
            <person name="Barry K."/>
            <person name="Martinez A.T."/>
            <person name="Xiao Y."/>
            <person name="Gibbons J.G."/>
            <person name="Terashima K."/>
            <person name="Grigoriev I.V."/>
            <person name="Hibbett D."/>
        </authorList>
    </citation>
    <scope>NUCLEOTIDE SEQUENCE</scope>
    <source>
        <strain evidence="1">Sp2 HRB7682 ss15</strain>
    </source>
</reference>
<evidence type="ECO:0000313" key="1">
    <source>
        <dbReference type="EMBL" id="KAJ4486585.1"/>
    </source>
</evidence>
<sequence length="272" mass="29916">MEVSVRDKPMQGSSGLVQLAAAAEAQSSVVQQFVSPPLSLESQLADAQQENSSLTTALRDTSHTLAARQREVEQLRTSSQEVRRHEVKYRNVLDQFSALDRALSGLPGQTVLQRFQALEEELCIVKRDHDVAVGKLSTASHKSSELKTALMQQQGLLFEFVMEVRFQSVYMEHILLHRPSSPDVFHIQPNLITLLPVWGLLAFLVCVPRIGLVSSSNLFLETVLGDTPYWQRMLLVGGGPSRPGRRSNRSEGTPSQIGLLAPSVHLSGGGMP</sequence>
<dbReference type="Proteomes" id="UP001150238">
    <property type="component" value="Unassembled WGS sequence"/>
</dbReference>
<protein>
    <submittedName>
        <fullName evidence="1">Uncharacterized protein</fullName>
    </submittedName>
</protein>